<evidence type="ECO:0000313" key="7">
    <source>
        <dbReference type="EMBL" id="KAG7528396.1"/>
    </source>
</evidence>
<gene>
    <name evidence="7" type="ORF">FFLO_06187</name>
</gene>
<dbReference type="Proteomes" id="UP000812966">
    <property type="component" value="Unassembled WGS sequence"/>
</dbReference>
<comment type="caution">
    <text evidence="7">The sequence shown here is derived from an EMBL/GenBank/DDBJ whole genome shotgun (WGS) entry which is preliminary data.</text>
</comment>
<comment type="similarity">
    <text evidence="4">Belongs to the TBCB family.</text>
</comment>
<dbReference type="SMART" id="SM01052">
    <property type="entry name" value="CAP_GLY"/>
    <property type="match status" value="1"/>
</dbReference>
<dbReference type="Gene3D" id="3.10.20.90">
    <property type="entry name" value="Phosphatidylinositol 3-kinase Catalytic Subunit, Chain A, domain 1"/>
    <property type="match status" value="1"/>
</dbReference>
<feature type="region of interest" description="Disordered" evidence="5">
    <location>
        <begin position="169"/>
        <end position="190"/>
    </location>
</feature>
<dbReference type="SUPFAM" id="SSF74924">
    <property type="entry name" value="Cap-Gly domain"/>
    <property type="match status" value="1"/>
</dbReference>
<dbReference type="PROSITE" id="PS50245">
    <property type="entry name" value="CAP_GLY_2"/>
    <property type="match status" value="1"/>
</dbReference>
<dbReference type="GO" id="GO:0051010">
    <property type="term" value="F:microtubule plus-end binding"/>
    <property type="evidence" value="ECO:0007669"/>
    <property type="project" value="TreeGrafter"/>
</dbReference>
<sequence>MSLKVFIQSPDTFGERRYDPEITIQALKSKLEAVTGISYRSQRLVLYEDVDSAEALGKPVVVMDDEDRTLNGYGVQEWQCIKVENTDPNARAGGEFTDVSQVEKYEISQEEYEKRADTVLKDLEARKLGRFAPPTSSSSTQTTSHTRKPDQREGARCIVLSSTPSDLNVNVDINADSTGTDSAPKQDGTEKRGTIRFVGETNFGDAKGDWIGIELDEPVGKNDGSVNGQRYFTTSGPMRGVFVRPERVVVGDYPEVDEFADMMDDSEDEI</sequence>
<evidence type="ECO:0000259" key="6">
    <source>
        <dbReference type="PROSITE" id="PS50245"/>
    </source>
</evidence>
<evidence type="ECO:0000256" key="5">
    <source>
        <dbReference type="SAM" id="MobiDB-lite"/>
    </source>
</evidence>
<dbReference type="EMBL" id="JABELV010000186">
    <property type="protein sequence ID" value="KAG7528396.1"/>
    <property type="molecule type" value="Genomic_DNA"/>
</dbReference>
<feature type="region of interest" description="Disordered" evidence="5">
    <location>
        <begin position="127"/>
        <end position="154"/>
    </location>
</feature>
<dbReference type="GO" id="GO:0035371">
    <property type="term" value="C:microtubule plus-end"/>
    <property type="evidence" value="ECO:0007669"/>
    <property type="project" value="TreeGrafter"/>
</dbReference>
<proteinExistence type="inferred from homology"/>
<dbReference type="Pfam" id="PF14560">
    <property type="entry name" value="Ubiquitin_2"/>
    <property type="match status" value="1"/>
</dbReference>
<feature type="compositionally biased region" description="Low complexity" evidence="5">
    <location>
        <begin position="135"/>
        <end position="144"/>
    </location>
</feature>
<accession>A0A8K0JGS7</accession>
<protein>
    <recommendedName>
        <fullName evidence="6">CAP-Gly domain-containing protein</fullName>
    </recommendedName>
</protein>
<dbReference type="InterPro" id="IPR000626">
    <property type="entry name" value="Ubiquitin-like_dom"/>
</dbReference>
<dbReference type="Pfam" id="PF01302">
    <property type="entry name" value="CAP_GLY"/>
    <property type="match status" value="1"/>
</dbReference>
<evidence type="ECO:0000256" key="3">
    <source>
        <dbReference type="ARBA" id="ARBA00023186"/>
    </source>
</evidence>
<dbReference type="SUPFAM" id="SSF54236">
    <property type="entry name" value="Ubiquitin-like"/>
    <property type="match status" value="1"/>
</dbReference>
<evidence type="ECO:0000256" key="2">
    <source>
        <dbReference type="ARBA" id="ARBA00022490"/>
    </source>
</evidence>
<reference evidence="7" key="1">
    <citation type="submission" date="2020-04" db="EMBL/GenBank/DDBJ databases">
        <title>Analysis of mating type loci in Filobasidium floriforme.</title>
        <authorList>
            <person name="Nowrousian M."/>
        </authorList>
    </citation>
    <scope>NUCLEOTIDE SEQUENCE</scope>
    <source>
        <strain evidence="7">CBS 6242</strain>
    </source>
</reference>
<organism evidence="7 8">
    <name type="scientific">Filobasidium floriforme</name>
    <dbReference type="NCBI Taxonomy" id="5210"/>
    <lineage>
        <taxon>Eukaryota</taxon>
        <taxon>Fungi</taxon>
        <taxon>Dikarya</taxon>
        <taxon>Basidiomycota</taxon>
        <taxon>Agaricomycotina</taxon>
        <taxon>Tremellomycetes</taxon>
        <taxon>Filobasidiales</taxon>
        <taxon>Filobasidiaceae</taxon>
        <taxon>Filobasidium</taxon>
    </lineage>
</organism>
<evidence type="ECO:0000256" key="4">
    <source>
        <dbReference type="ARBA" id="ARBA00025779"/>
    </source>
</evidence>
<dbReference type="Gene3D" id="2.30.30.190">
    <property type="entry name" value="CAP Gly-rich-like domain"/>
    <property type="match status" value="1"/>
</dbReference>
<dbReference type="GO" id="GO:0005938">
    <property type="term" value="C:cell cortex"/>
    <property type="evidence" value="ECO:0007669"/>
    <property type="project" value="TreeGrafter"/>
</dbReference>
<dbReference type="AlphaFoldDB" id="A0A8K0JGS7"/>
<evidence type="ECO:0000256" key="1">
    <source>
        <dbReference type="ARBA" id="ARBA00004496"/>
    </source>
</evidence>
<dbReference type="PANTHER" id="PTHR18916:SF85">
    <property type="entry name" value="TUBULIN-FOLDING COFACTOR B"/>
    <property type="match status" value="1"/>
</dbReference>
<name>A0A8K0JGS7_9TREE</name>
<dbReference type="PROSITE" id="PS00845">
    <property type="entry name" value="CAP_GLY_1"/>
    <property type="match status" value="1"/>
</dbReference>
<dbReference type="PANTHER" id="PTHR18916">
    <property type="entry name" value="DYNACTIN 1-RELATED MICROTUBULE-BINDING"/>
    <property type="match status" value="1"/>
</dbReference>
<dbReference type="InterPro" id="IPR029071">
    <property type="entry name" value="Ubiquitin-like_domsf"/>
</dbReference>
<dbReference type="InterPro" id="IPR000938">
    <property type="entry name" value="CAP-Gly_domain"/>
</dbReference>
<keyword evidence="3" id="KW-0143">Chaperone</keyword>
<evidence type="ECO:0000313" key="8">
    <source>
        <dbReference type="Proteomes" id="UP000812966"/>
    </source>
</evidence>
<keyword evidence="8" id="KW-1185">Reference proteome</keyword>
<dbReference type="GO" id="GO:0005634">
    <property type="term" value="C:nucleus"/>
    <property type="evidence" value="ECO:0007669"/>
    <property type="project" value="TreeGrafter"/>
</dbReference>
<dbReference type="InterPro" id="IPR036859">
    <property type="entry name" value="CAP-Gly_dom_sf"/>
</dbReference>
<dbReference type="GO" id="GO:0031122">
    <property type="term" value="P:cytoplasmic microtubule organization"/>
    <property type="evidence" value="ECO:0007669"/>
    <property type="project" value="TreeGrafter"/>
</dbReference>
<keyword evidence="2" id="KW-0963">Cytoplasm</keyword>
<comment type="subcellular location">
    <subcellularLocation>
        <location evidence="1">Cytoplasm</location>
    </subcellularLocation>
</comment>
<dbReference type="OrthoDB" id="5295208at2759"/>
<feature type="domain" description="CAP-Gly" evidence="6">
    <location>
        <begin position="207"/>
        <end position="244"/>
    </location>
</feature>